<comment type="similarity">
    <text evidence="2">Belongs to the SNF2/RAD54 helicase family.</text>
</comment>
<keyword evidence="5" id="KW-0347">Helicase</keyword>
<dbReference type="InterPro" id="IPR001650">
    <property type="entry name" value="Helicase_C-like"/>
</dbReference>
<dbReference type="PROSITE" id="PS51192">
    <property type="entry name" value="HELICASE_ATP_BIND_1"/>
    <property type="match status" value="1"/>
</dbReference>
<feature type="compositionally biased region" description="Low complexity" evidence="9">
    <location>
        <begin position="774"/>
        <end position="786"/>
    </location>
</feature>
<gene>
    <name evidence="12" type="ORF">BQ4739_LOCUS1753</name>
</gene>
<feature type="compositionally biased region" description="Low complexity" evidence="9">
    <location>
        <begin position="806"/>
        <end position="828"/>
    </location>
</feature>
<dbReference type="InterPro" id="IPR027417">
    <property type="entry name" value="P-loop_NTPase"/>
</dbReference>
<dbReference type="Proteomes" id="UP000256970">
    <property type="component" value="Unassembled WGS sequence"/>
</dbReference>
<keyword evidence="3" id="KW-0547">Nucleotide-binding</keyword>
<feature type="region of interest" description="Disordered" evidence="9">
    <location>
        <begin position="1"/>
        <end position="94"/>
    </location>
</feature>
<keyword evidence="7" id="KW-0175">Coiled coil</keyword>
<dbReference type="GO" id="GO:0016787">
    <property type="term" value="F:hydrolase activity"/>
    <property type="evidence" value="ECO:0007669"/>
    <property type="project" value="UniProtKB-KW"/>
</dbReference>
<dbReference type="InterPro" id="IPR038718">
    <property type="entry name" value="SNF2-like_sf"/>
</dbReference>
<name>A0A383V8F6_TETOB</name>
<evidence type="ECO:0000256" key="8">
    <source>
        <dbReference type="ARBA" id="ARBA00023242"/>
    </source>
</evidence>
<dbReference type="SMART" id="SM00487">
    <property type="entry name" value="DEXDc"/>
    <property type="match status" value="1"/>
</dbReference>
<accession>A0A383V8F6</accession>
<evidence type="ECO:0000256" key="6">
    <source>
        <dbReference type="ARBA" id="ARBA00022840"/>
    </source>
</evidence>
<evidence type="ECO:0000259" key="11">
    <source>
        <dbReference type="PROSITE" id="PS51194"/>
    </source>
</evidence>
<dbReference type="InterPro" id="IPR000330">
    <property type="entry name" value="SNF2_N"/>
</dbReference>
<feature type="compositionally biased region" description="Low complexity" evidence="9">
    <location>
        <begin position="1"/>
        <end position="20"/>
    </location>
</feature>
<dbReference type="SUPFAM" id="SSF52540">
    <property type="entry name" value="P-loop containing nucleoside triphosphate hydrolases"/>
    <property type="match status" value="2"/>
</dbReference>
<dbReference type="Pfam" id="PF00271">
    <property type="entry name" value="Helicase_C"/>
    <property type="match status" value="1"/>
</dbReference>
<dbReference type="InterPro" id="IPR014001">
    <property type="entry name" value="Helicase_ATP-bd"/>
</dbReference>
<dbReference type="GO" id="GO:0004386">
    <property type="term" value="F:helicase activity"/>
    <property type="evidence" value="ECO:0007669"/>
    <property type="project" value="UniProtKB-KW"/>
</dbReference>
<evidence type="ECO:0000256" key="7">
    <source>
        <dbReference type="ARBA" id="ARBA00023054"/>
    </source>
</evidence>
<dbReference type="FunFam" id="3.40.50.10810:FF:000015">
    <property type="entry name" value="lymphoid-specific helicase isoform X1"/>
    <property type="match status" value="1"/>
</dbReference>
<dbReference type="GO" id="GO:0005524">
    <property type="term" value="F:ATP binding"/>
    <property type="evidence" value="ECO:0007669"/>
    <property type="project" value="UniProtKB-KW"/>
</dbReference>
<dbReference type="SMART" id="SM00490">
    <property type="entry name" value="HELICc"/>
    <property type="match status" value="1"/>
</dbReference>
<dbReference type="CDD" id="cd18793">
    <property type="entry name" value="SF2_C_SNF"/>
    <property type="match status" value="1"/>
</dbReference>
<evidence type="ECO:0000256" key="5">
    <source>
        <dbReference type="ARBA" id="ARBA00022806"/>
    </source>
</evidence>
<feature type="compositionally biased region" description="Basic and acidic residues" evidence="9">
    <location>
        <begin position="80"/>
        <end position="91"/>
    </location>
</feature>
<reference evidence="12 13" key="1">
    <citation type="submission" date="2016-10" db="EMBL/GenBank/DDBJ databases">
        <authorList>
            <person name="Cai Z."/>
        </authorList>
    </citation>
    <scope>NUCLEOTIDE SEQUENCE [LARGE SCALE GENOMIC DNA]</scope>
</reference>
<dbReference type="PANTHER" id="PTHR10799">
    <property type="entry name" value="SNF2/RAD54 HELICASE FAMILY"/>
    <property type="match status" value="1"/>
</dbReference>
<comment type="subcellular location">
    <subcellularLocation>
        <location evidence="1">Nucleus</location>
    </subcellularLocation>
</comment>
<evidence type="ECO:0000256" key="1">
    <source>
        <dbReference type="ARBA" id="ARBA00004123"/>
    </source>
</evidence>
<evidence type="ECO:0000256" key="2">
    <source>
        <dbReference type="ARBA" id="ARBA00007025"/>
    </source>
</evidence>
<feature type="compositionally biased region" description="Basic residues" evidence="9">
    <location>
        <begin position="793"/>
        <end position="805"/>
    </location>
</feature>
<dbReference type="GO" id="GO:0005634">
    <property type="term" value="C:nucleus"/>
    <property type="evidence" value="ECO:0007669"/>
    <property type="project" value="UniProtKB-SubCell"/>
</dbReference>
<feature type="domain" description="Helicase C-terminal" evidence="11">
    <location>
        <begin position="559"/>
        <end position="715"/>
    </location>
</feature>
<keyword evidence="4" id="KW-0378">Hydrolase</keyword>
<dbReference type="InterPro" id="IPR049730">
    <property type="entry name" value="SNF2/RAD54-like_C"/>
</dbReference>
<feature type="region of interest" description="Disordered" evidence="9">
    <location>
        <begin position="134"/>
        <end position="174"/>
    </location>
</feature>
<dbReference type="Gene3D" id="3.40.50.10810">
    <property type="entry name" value="Tandem AAA-ATPase domain"/>
    <property type="match status" value="1"/>
</dbReference>
<proteinExistence type="inferred from homology"/>
<evidence type="ECO:0000256" key="9">
    <source>
        <dbReference type="SAM" id="MobiDB-lite"/>
    </source>
</evidence>
<protein>
    <submittedName>
        <fullName evidence="12">Uncharacterized protein</fullName>
    </submittedName>
</protein>
<dbReference type="AlphaFoldDB" id="A0A383V8F6"/>
<evidence type="ECO:0000313" key="13">
    <source>
        <dbReference type="Proteomes" id="UP000256970"/>
    </source>
</evidence>
<evidence type="ECO:0000256" key="4">
    <source>
        <dbReference type="ARBA" id="ARBA00022801"/>
    </source>
</evidence>
<feature type="compositionally biased region" description="Polar residues" evidence="9">
    <location>
        <begin position="42"/>
        <end position="63"/>
    </location>
</feature>
<keyword evidence="13" id="KW-1185">Reference proteome</keyword>
<dbReference type="Pfam" id="PF00176">
    <property type="entry name" value="SNF2-rel_dom"/>
    <property type="match status" value="1"/>
</dbReference>
<dbReference type="PROSITE" id="PS51194">
    <property type="entry name" value="HELICASE_CTER"/>
    <property type="match status" value="1"/>
</dbReference>
<organism evidence="12 13">
    <name type="scientific">Tetradesmus obliquus</name>
    <name type="common">Green alga</name>
    <name type="synonym">Acutodesmus obliquus</name>
    <dbReference type="NCBI Taxonomy" id="3088"/>
    <lineage>
        <taxon>Eukaryota</taxon>
        <taxon>Viridiplantae</taxon>
        <taxon>Chlorophyta</taxon>
        <taxon>core chlorophytes</taxon>
        <taxon>Chlorophyceae</taxon>
        <taxon>CS clade</taxon>
        <taxon>Sphaeropleales</taxon>
        <taxon>Scenedesmaceae</taxon>
        <taxon>Tetradesmus</taxon>
    </lineage>
</organism>
<evidence type="ECO:0000259" key="10">
    <source>
        <dbReference type="PROSITE" id="PS51192"/>
    </source>
</evidence>
<keyword evidence="8" id="KW-0539">Nucleus</keyword>
<dbReference type="STRING" id="3088.A0A383V8F6"/>
<evidence type="ECO:0000313" key="12">
    <source>
        <dbReference type="EMBL" id="SZX61240.1"/>
    </source>
</evidence>
<evidence type="ECO:0000256" key="3">
    <source>
        <dbReference type="ARBA" id="ARBA00022741"/>
    </source>
</evidence>
<sequence>MADTAKAAGAGPSFAAAVSSKAEPASRQSPISTDTDVKMDQNAPTKSDSATTSGGVVNNTQPLTEEEAEQLMAPEELYMEEERLRKERETEAAAQAAVASEAVLNRERFAQLDALLNRAGMYTKFLTEQMRAYHEDAPQQQQGEQQQAEEEEEEEAAGKAKGGKRKRGAKAAASAAKRSKAAEAAAAAAAKGAAAAQAAAGAVSAAGTLAEKQKALLPLVQGELRAYQLAGVTWLISLYQNGLNGILADQMGLGKTVQTISFFSHLRAKEVYGPFLIIGPLSTLRNWVAEVKRWCPSMPVLEYHGKGAKARAELRQKHMPLGPAGPAFPCVVSTYEIVMADIKALARYNWKYVVVDEGHRLKNFECKLIRDLRMLPADNKLLLTGTPLQNNLGELWSLLNFLLPDIFGSLADFQAWFDFSAAVGSEAADKEILAKEQRNNVVSKLHSLLKPFMLRRLKADVEICLPRKQEVLLYAPMSEQQQTINSQLLEKTLGDEMAKLAEQEGTNSSSGNAKAKLNNVLMQMRKNCNHPDLITSAFTAELDYPPPEVLAAQSGKMALLDRLLKQLQPRGHKVLIFSQMTKMLDLIESYLEQSGHKPCRIDGSMAFEDRQDSIDAFNSDPSRWVFLLSTRAGGLGINLTAADTVIIYDSDWNPHQDLQAMDRCHRIGQTKPVLVLRLATAHSVEGRMLARACGKMALERLVIKKGVFKEVLEAGAGKSSAAAAGSSMSAAELLALLRADISMDDTPQSGCVDDAMLAQLLDRSWMLTPEERQQQQQAEAAGAGSSEAEHSKGKAAKGKGGRRASRGGAAAAEAAAAAGSSGQGAVSGLPYPASGVGYEVVQAIGDSGLLSNVNS</sequence>
<keyword evidence="6" id="KW-0067">ATP-binding</keyword>
<dbReference type="EMBL" id="FNXT01000132">
    <property type="protein sequence ID" value="SZX61240.1"/>
    <property type="molecule type" value="Genomic_DNA"/>
</dbReference>
<dbReference type="Gene3D" id="3.40.50.300">
    <property type="entry name" value="P-loop containing nucleotide triphosphate hydrolases"/>
    <property type="match status" value="1"/>
</dbReference>
<feature type="region of interest" description="Disordered" evidence="9">
    <location>
        <begin position="770"/>
        <end position="828"/>
    </location>
</feature>
<feature type="domain" description="Helicase ATP-binding" evidence="10">
    <location>
        <begin position="236"/>
        <end position="405"/>
    </location>
</feature>